<feature type="chain" id="PRO_5011705379" description="Secreted protein" evidence="1">
    <location>
        <begin position="31"/>
        <end position="136"/>
    </location>
</feature>
<gene>
    <name evidence="2" type="ORF">SAMN05421810_107112</name>
</gene>
<organism evidence="2 3">
    <name type="scientific">Amycolatopsis arida</name>
    <dbReference type="NCBI Taxonomy" id="587909"/>
    <lineage>
        <taxon>Bacteria</taxon>
        <taxon>Bacillati</taxon>
        <taxon>Actinomycetota</taxon>
        <taxon>Actinomycetes</taxon>
        <taxon>Pseudonocardiales</taxon>
        <taxon>Pseudonocardiaceae</taxon>
        <taxon>Amycolatopsis</taxon>
    </lineage>
</organism>
<protein>
    <recommendedName>
        <fullName evidence="4">Secreted protein</fullName>
    </recommendedName>
</protein>
<dbReference type="OrthoDB" id="3690785at2"/>
<evidence type="ECO:0000256" key="1">
    <source>
        <dbReference type="SAM" id="SignalP"/>
    </source>
</evidence>
<keyword evidence="3" id="KW-1185">Reference proteome</keyword>
<proteinExistence type="predicted"/>
<feature type="signal peptide" evidence="1">
    <location>
        <begin position="1"/>
        <end position="30"/>
    </location>
</feature>
<dbReference type="Proteomes" id="UP000198727">
    <property type="component" value="Unassembled WGS sequence"/>
</dbReference>
<evidence type="ECO:0008006" key="4">
    <source>
        <dbReference type="Google" id="ProtNLM"/>
    </source>
</evidence>
<dbReference type="RefSeq" id="WP_134046248.1">
    <property type="nucleotide sequence ID" value="NZ_FOWW01000007.1"/>
</dbReference>
<name>A0A1I5YEZ3_9PSEU</name>
<evidence type="ECO:0000313" key="2">
    <source>
        <dbReference type="EMBL" id="SFQ42794.1"/>
    </source>
</evidence>
<evidence type="ECO:0000313" key="3">
    <source>
        <dbReference type="Proteomes" id="UP000198727"/>
    </source>
</evidence>
<dbReference type="EMBL" id="FOWW01000007">
    <property type="protein sequence ID" value="SFQ42794.1"/>
    <property type="molecule type" value="Genomic_DNA"/>
</dbReference>
<accession>A0A1I5YEZ3</accession>
<sequence length="136" mass="14227">MARKRRASVWAGFAAAVLAAGVLAAAPAGAAPRDWSVSFETATASGTGHIERPPNTIFGTYVITGDLRNSGDGCYSLWTGVARDLIPPRYSRTATVCGEGDAPVEARFPSYAPTSTAYGKVCRGETHDHCGSPRPL</sequence>
<keyword evidence="1" id="KW-0732">Signal</keyword>
<dbReference type="STRING" id="587909.SAMN05421810_107112"/>
<dbReference type="AlphaFoldDB" id="A0A1I5YEZ3"/>
<reference evidence="3" key="1">
    <citation type="submission" date="2016-10" db="EMBL/GenBank/DDBJ databases">
        <authorList>
            <person name="Varghese N."/>
            <person name="Submissions S."/>
        </authorList>
    </citation>
    <scope>NUCLEOTIDE SEQUENCE [LARGE SCALE GENOMIC DNA]</scope>
    <source>
        <strain evidence="3">CGMCC 4.5579</strain>
    </source>
</reference>